<evidence type="ECO:0000256" key="2">
    <source>
        <dbReference type="SAM" id="Phobius"/>
    </source>
</evidence>
<keyword evidence="2" id="KW-1133">Transmembrane helix</keyword>
<keyword evidence="2" id="KW-0812">Transmembrane</keyword>
<feature type="transmembrane region" description="Helical" evidence="2">
    <location>
        <begin position="118"/>
        <end position="149"/>
    </location>
</feature>
<reference evidence="3 4" key="1">
    <citation type="submission" date="2018-06" db="EMBL/GenBank/DDBJ databases">
        <title>Genomic Encyclopedia of Archaeal and Bacterial Type Strains, Phase II (KMG-II): from individual species to whole genera.</title>
        <authorList>
            <person name="Goeker M."/>
        </authorList>
    </citation>
    <scope>NUCLEOTIDE SEQUENCE [LARGE SCALE GENOMIC DNA]</scope>
    <source>
        <strain evidence="3 4">ATCC BAA-1881</strain>
    </source>
</reference>
<comment type="caution">
    <text evidence="3">The sequence shown here is derived from an EMBL/GenBank/DDBJ whole genome shotgun (WGS) entry which is preliminary data.</text>
</comment>
<name>A0A326U464_THEHA</name>
<dbReference type="EMBL" id="QKUF01000015">
    <property type="protein sequence ID" value="PZW26411.1"/>
    <property type="molecule type" value="Genomic_DNA"/>
</dbReference>
<dbReference type="AlphaFoldDB" id="A0A326U464"/>
<feature type="region of interest" description="Disordered" evidence="1">
    <location>
        <begin position="159"/>
        <end position="178"/>
    </location>
</feature>
<dbReference type="OrthoDB" id="142848at2"/>
<evidence type="ECO:0000313" key="4">
    <source>
        <dbReference type="Proteomes" id="UP000248806"/>
    </source>
</evidence>
<gene>
    <name evidence="3" type="ORF">EI42_03992</name>
</gene>
<sequence length="392" mass="44899">MSMSEFDRRLHNDDDAWLDSCLRAQGLPEDFSEEDLAFARELGTLFPADQDELPPYFAQTLLDADNTRYQEAPRGLEQRTQARVFRRLKLRRRLFRSAKRNRWRLPSLLPPLHLHRSLVAFGMACLLFMLVSMLATGNAFANGLLFLFVGPHTGVVQSHTPQTEVSHQSEHKTTDEPEHLSLPDVQRLLHFPFYYAFEWPPNFHTESVSLIQRPGQEWTDGPILKLVATYNRPGIKPHGVGEIAIWQFKPRVKVVQSVSLGSVHELKVGPDGKAAIIVNGKWMPLQDSNAHKWVYNGYSELIFEKNGVIFWIQGDVRDGVTQDRLVSIAENLKPFDVEAALRYNAPFNHIWQTFDYPSWMQNAQLVDSDSSDGPYLIVPPPDYPPYPSNRVR</sequence>
<dbReference type="Proteomes" id="UP000248806">
    <property type="component" value="Unassembled WGS sequence"/>
</dbReference>
<dbReference type="RefSeq" id="WP_137686185.1">
    <property type="nucleotide sequence ID" value="NZ_BIFX01000001.1"/>
</dbReference>
<keyword evidence="4" id="KW-1185">Reference proteome</keyword>
<proteinExistence type="predicted"/>
<protein>
    <submittedName>
        <fullName evidence="3">Uncharacterized protein</fullName>
    </submittedName>
</protein>
<evidence type="ECO:0000313" key="3">
    <source>
        <dbReference type="EMBL" id="PZW26411.1"/>
    </source>
</evidence>
<organism evidence="3 4">
    <name type="scientific">Thermosporothrix hazakensis</name>
    <dbReference type="NCBI Taxonomy" id="644383"/>
    <lineage>
        <taxon>Bacteria</taxon>
        <taxon>Bacillati</taxon>
        <taxon>Chloroflexota</taxon>
        <taxon>Ktedonobacteria</taxon>
        <taxon>Ktedonobacterales</taxon>
        <taxon>Thermosporotrichaceae</taxon>
        <taxon>Thermosporothrix</taxon>
    </lineage>
</organism>
<feature type="compositionally biased region" description="Basic and acidic residues" evidence="1">
    <location>
        <begin position="167"/>
        <end position="178"/>
    </location>
</feature>
<evidence type="ECO:0000256" key="1">
    <source>
        <dbReference type="SAM" id="MobiDB-lite"/>
    </source>
</evidence>
<keyword evidence="2" id="KW-0472">Membrane</keyword>
<accession>A0A326U464</accession>